<gene>
    <name evidence="1" type="ORF">ATTO_14140</name>
</gene>
<dbReference type="Proteomes" id="UP001431186">
    <property type="component" value="Chromosome"/>
</dbReference>
<organism evidence="1 2">
    <name type="scientific">Leptogranulimonas caecicola</name>
    <dbReference type="NCBI Taxonomy" id="2894156"/>
    <lineage>
        <taxon>Bacteria</taxon>
        <taxon>Bacillati</taxon>
        <taxon>Actinomycetota</taxon>
        <taxon>Coriobacteriia</taxon>
        <taxon>Coriobacteriales</taxon>
        <taxon>Kribbibacteriaceae</taxon>
        <taxon>Leptogranulimonas</taxon>
    </lineage>
</organism>
<dbReference type="EMBL" id="AP025285">
    <property type="protein sequence ID" value="BDC91542.1"/>
    <property type="molecule type" value="Genomic_DNA"/>
</dbReference>
<reference evidence="1" key="1">
    <citation type="submission" date="2021-11" db="EMBL/GenBank/DDBJ databases">
        <title>Complete genome sequence of Atopobiaceae bacterium TOC12.</title>
        <authorList>
            <person name="Morinaga K."/>
            <person name="Kusada H."/>
            <person name="Tamaki H."/>
        </authorList>
    </citation>
    <scope>NUCLEOTIDE SEQUENCE</scope>
    <source>
        <strain evidence="1">TOC12</strain>
    </source>
</reference>
<dbReference type="KEGG" id="lcal:ATTO_14140"/>
<dbReference type="AlphaFoldDB" id="A0AAU9CH26"/>
<proteinExistence type="predicted"/>
<evidence type="ECO:0000313" key="2">
    <source>
        <dbReference type="Proteomes" id="UP001431186"/>
    </source>
</evidence>
<keyword evidence="2" id="KW-1185">Reference proteome</keyword>
<evidence type="ECO:0000313" key="1">
    <source>
        <dbReference type="EMBL" id="BDC91542.1"/>
    </source>
</evidence>
<sequence>MSLRPASILEGLHRGLPQANYFSWAVGYVGRIDPGPICPLAFWQDSLFAAVMKYKIIYRFIRHGDTGQRQKKHQHV</sequence>
<protein>
    <submittedName>
        <fullName evidence="1">Uncharacterized protein</fullName>
    </submittedName>
</protein>
<accession>A0AAU9CH26</accession>
<name>A0AAU9CH26_9ACTN</name>